<organism evidence="1 2">
    <name type="scientific">Eretmocerus hayati</name>
    <dbReference type="NCBI Taxonomy" id="131215"/>
    <lineage>
        <taxon>Eukaryota</taxon>
        <taxon>Metazoa</taxon>
        <taxon>Ecdysozoa</taxon>
        <taxon>Arthropoda</taxon>
        <taxon>Hexapoda</taxon>
        <taxon>Insecta</taxon>
        <taxon>Pterygota</taxon>
        <taxon>Neoptera</taxon>
        <taxon>Endopterygota</taxon>
        <taxon>Hymenoptera</taxon>
        <taxon>Apocrita</taxon>
        <taxon>Proctotrupomorpha</taxon>
        <taxon>Chalcidoidea</taxon>
        <taxon>Aphelinidae</taxon>
        <taxon>Aphelininae</taxon>
        <taxon>Eretmocerus</taxon>
    </lineage>
</organism>
<name>A0ACC2NYW9_9HYME</name>
<protein>
    <submittedName>
        <fullName evidence="1">Uncharacterized protein</fullName>
    </submittedName>
</protein>
<sequence>MPVSQKVHKIELRDLQSVLRKKLGNSISVVNYNVEPLLQPGENYGSSIFKVHAIITRGEGKEERLDLVAKMMPATDFQREIFCSSLTFRKEIFLYDTLIPAYKDLEREFGVEEEELFDIVPEFFGSRLSMIPNREIDEDAVILLQNLKAQGYYMADRREGLDLEHAKVAVSNLARFHALGIAMKLHKPSFFEIVKSQATLIEQQEGEWNYVECVKTFQKIFRNDAEISKYQDQIDRGLMQDVVKITNELPPEPWSTIVHADFWINNFMFKNNPLTGKVVSIKFVDFQNFLYLTVTRELAVCLVSNSSADVMENHFNELIDHYYGNFIQILKRMQCDVGQFSRDKFDERLAIDAFKIFPFLPFSIKIMTDDVKRSSNSSDVREVFHNIRVNDQFLQKMRKCVEKFDEMNWFQDREG</sequence>
<evidence type="ECO:0000313" key="1">
    <source>
        <dbReference type="EMBL" id="KAJ8675791.1"/>
    </source>
</evidence>
<evidence type="ECO:0000313" key="2">
    <source>
        <dbReference type="Proteomes" id="UP001239111"/>
    </source>
</evidence>
<accession>A0ACC2NYW9</accession>
<dbReference type="EMBL" id="CM056742">
    <property type="protein sequence ID" value="KAJ8675791.1"/>
    <property type="molecule type" value="Genomic_DNA"/>
</dbReference>
<comment type="caution">
    <text evidence="1">The sequence shown here is derived from an EMBL/GenBank/DDBJ whole genome shotgun (WGS) entry which is preliminary data.</text>
</comment>
<reference evidence="1" key="1">
    <citation type="submission" date="2023-04" db="EMBL/GenBank/DDBJ databases">
        <title>A chromosome-level genome assembly of the parasitoid wasp Eretmocerus hayati.</title>
        <authorList>
            <person name="Zhong Y."/>
            <person name="Liu S."/>
            <person name="Liu Y."/>
        </authorList>
    </citation>
    <scope>NUCLEOTIDE SEQUENCE</scope>
    <source>
        <strain evidence="1">ZJU_SS_LIU_2023</strain>
    </source>
</reference>
<dbReference type="Proteomes" id="UP001239111">
    <property type="component" value="Chromosome 2"/>
</dbReference>
<gene>
    <name evidence="1" type="ORF">QAD02_011577</name>
</gene>
<keyword evidence="2" id="KW-1185">Reference proteome</keyword>
<proteinExistence type="predicted"/>